<reference evidence="3 4" key="1">
    <citation type="journal article" date="2016" name="Nat. Commun.">
        <title>Thousands of microbial genomes shed light on interconnected biogeochemical processes in an aquifer system.</title>
        <authorList>
            <person name="Anantharaman K."/>
            <person name="Brown C.T."/>
            <person name="Hug L.A."/>
            <person name="Sharon I."/>
            <person name="Castelle C.J."/>
            <person name="Probst A.J."/>
            <person name="Thomas B.C."/>
            <person name="Singh A."/>
            <person name="Wilkins M.J."/>
            <person name="Karaoz U."/>
            <person name="Brodie E.L."/>
            <person name="Williams K.H."/>
            <person name="Hubbard S.S."/>
            <person name="Banfield J.F."/>
        </authorList>
    </citation>
    <scope>NUCLEOTIDE SEQUENCE [LARGE SCALE GENOMIC DNA]</scope>
</reference>
<comment type="caution">
    <text evidence="3">The sequence shown here is derived from an EMBL/GenBank/DDBJ whole genome shotgun (WGS) entry which is preliminary data.</text>
</comment>
<dbReference type="AlphaFoldDB" id="A0A1F4UQD6"/>
<dbReference type="Gene3D" id="3.40.50.2000">
    <property type="entry name" value="Glycogen Phosphorylase B"/>
    <property type="match status" value="2"/>
</dbReference>
<gene>
    <name evidence="3" type="ORF">A2886_00780</name>
</gene>
<evidence type="ECO:0000313" key="4">
    <source>
        <dbReference type="Proteomes" id="UP000176608"/>
    </source>
</evidence>
<dbReference type="Pfam" id="PF00534">
    <property type="entry name" value="Glycos_transf_1"/>
    <property type="match status" value="1"/>
</dbReference>
<sequence>MKIGIDARFYGKAGPGRYAKNILQELENVDKENQYIIFMNQEGYDSYHPRNPNFKKYLANNTWYSFDEQIRYFLKVLWQNLDLYYVPHFNIPILYPKKIVTAIPDMTMHTFSTESATTLPKPYFLLKKLVYRFVFWWALFRSTKVIVPSEAVRKEFIQTFKKFPPSKFVLAPEGVDPDLTRLNANPEYVLKKYGIEKPYILHVGSMYVHKNVDGVVEMFKILRNKYGYKGKLVLVSKIDKFSKRMNEKIEKEGLVGHVILPAFKVSNPNSDIVVSDDEVSALRTQAQAYVFASFAEGFSLTALESMIYDLPCAISRIPVHEEVHGDSVLYFDPYDPQDMAKVVNELLTNEGLRKELIKKGHEQVKKYNWRNTAEVTLSVFNNVLKNL</sequence>
<dbReference type="InterPro" id="IPR001296">
    <property type="entry name" value="Glyco_trans_1"/>
</dbReference>
<evidence type="ECO:0000313" key="3">
    <source>
        <dbReference type="EMBL" id="OGC47165.1"/>
    </source>
</evidence>
<evidence type="ECO:0000259" key="2">
    <source>
        <dbReference type="Pfam" id="PF00534"/>
    </source>
</evidence>
<dbReference type="PANTHER" id="PTHR46401">
    <property type="entry name" value="GLYCOSYLTRANSFERASE WBBK-RELATED"/>
    <property type="match status" value="1"/>
</dbReference>
<protein>
    <recommendedName>
        <fullName evidence="2">Glycosyl transferase family 1 domain-containing protein</fullName>
    </recommendedName>
</protein>
<keyword evidence="1" id="KW-0808">Transferase</keyword>
<accession>A0A1F4UQD6</accession>
<dbReference type="Proteomes" id="UP000176608">
    <property type="component" value="Unassembled WGS sequence"/>
</dbReference>
<dbReference type="STRING" id="1802617.A2886_00780"/>
<evidence type="ECO:0000256" key="1">
    <source>
        <dbReference type="ARBA" id="ARBA00022679"/>
    </source>
</evidence>
<feature type="domain" description="Glycosyl transferase family 1" evidence="2">
    <location>
        <begin position="196"/>
        <end position="362"/>
    </location>
</feature>
<organism evidence="3 4">
    <name type="scientific">candidate division WWE3 bacterium RIFCSPHIGHO2_01_FULL_42_13</name>
    <dbReference type="NCBI Taxonomy" id="1802617"/>
    <lineage>
        <taxon>Bacteria</taxon>
        <taxon>Katanobacteria</taxon>
    </lineage>
</organism>
<dbReference type="GO" id="GO:0016757">
    <property type="term" value="F:glycosyltransferase activity"/>
    <property type="evidence" value="ECO:0007669"/>
    <property type="project" value="InterPro"/>
</dbReference>
<dbReference type="PANTHER" id="PTHR46401:SF2">
    <property type="entry name" value="GLYCOSYLTRANSFERASE WBBK-RELATED"/>
    <property type="match status" value="1"/>
</dbReference>
<dbReference type="SUPFAM" id="SSF53756">
    <property type="entry name" value="UDP-Glycosyltransferase/glycogen phosphorylase"/>
    <property type="match status" value="1"/>
</dbReference>
<dbReference type="EMBL" id="MEVA01000016">
    <property type="protein sequence ID" value="OGC47165.1"/>
    <property type="molecule type" value="Genomic_DNA"/>
</dbReference>
<dbReference type="CDD" id="cd03809">
    <property type="entry name" value="GT4_MtfB-like"/>
    <property type="match status" value="1"/>
</dbReference>
<proteinExistence type="predicted"/>
<name>A0A1F4UQD6_UNCKA</name>